<protein>
    <submittedName>
        <fullName evidence="3">Uncharacterized protein</fullName>
    </submittedName>
</protein>
<evidence type="ECO:0000313" key="4">
    <source>
        <dbReference type="Proteomes" id="UP000800036"/>
    </source>
</evidence>
<dbReference type="EMBL" id="ML976673">
    <property type="protein sequence ID" value="KAF1974898.1"/>
    <property type="molecule type" value="Genomic_DNA"/>
</dbReference>
<dbReference type="OrthoDB" id="4630416at2759"/>
<dbReference type="Proteomes" id="UP000800036">
    <property type="component" value="Unassembled WGS sequence"/>
</dbReference>
<gene>
    <name evidence="3" type="ORF">BU23DRAFT_504780</name>
</gene>
<feature type="coiled-coil region" evidence="1">
    <location>
        <begin position="85"/>
        <end position="112"/>
    </location>
</feature>
<proteinExistence type="predicted"/>
<keyword evidence="1" id="KW-0175">Coiled coil</keyword>
<feature type="region of interest" description="Disordered" evidence="2">
    <location>
        <begin position="26"/>
        <end position="49"/>
    </location>
</feature>
<organism evidence="3 4">
    <name type="scientific">Bimuria novae-zelandiae CBS 107.79</name>
    <dbReference type="NCBI Taxonomy" id="1447943"/>
    <lineage>
        <taxon>Eukaryota</taxon>
        <taxon>Fungi</taxon>
        <taxon>Dikarya</taxon>
        <taxon>Ascomycota</taxon>
        <taxon>Pezizomycotina</taxon>
        <taxon>Dothideomycetes</taxon>
        <taxon>Pleosporomycetidae</taxon>
        <taxon>Pleosporales</taxon>
        <taxon>Massarineae</taxon>
        <taxon>Didymosphaeriaceae</taxon>
        <taxon>Bimuria</taxon>
    </lineage>
</organism>
<name>A0A6A5VDK7_9PLEO</name>
<evidence type="ECO:0000256" key="1">
    <source>
        <dbReference type="SAM" id="Coils"/>
    </source>
</evidence>
<reference evidence="3" key="1">
    <citation type="journal article" date="2020" name="Stud. Mycol.">
        <title>101 Dothideomycetes genomes: a test case for predicting lifestyles and emergence of pathogens.</title>
        <authorList>
            <person name="Haridas S."/>
            <person name="Albert R."/>
            <person name="Binder M."/>
            <person name="Bloem J."/>
            <person name="Labutti K."/>
            <person name="Salamov A."/>
            <person name="Andreopoulos B."/>
            <person name="Baker S."/>
            <person name="Barry K."/>
            <person name="Bills G."/>
            <person name="Bluhm B."/>
            <person name="Cannon C."/>
            <person name="Castanera R."/>
            <person name="Culley D."/>
            <person name="Daum C."/>
            <person name="Ezra D."/>
            <person name="Gonzalez J."/>
            <person name="Henrissat B."/>
            <person name="Kuo A."/>
            <person name="Liang C."/>
            <person name="Lipzen A."/>
            <person name="Lutzoni F."/>
            <person name="Magnuson J."/>
            <person name="Mondo S."/>
            <person name="Nolan M."/>
            <person name="Ohm R."/>
            <person name="Pangilinan J."/>
            <person name="Park H.-J."/>
            <person name="Ramirez L."/>
            <person name="Alfaro M."/>
            <person name="Sun H."/>
            <person name="Tritt A."/>
            <person name="Yoshinaga Y."/>
            <person name="Zwiers L.-H."/>
            <person name="Turgeon B."/>
            <person name="Goodwin S."/>
            <person name="Spatafora J."/>
            <person name="Crous P."/>
            <person name="Grigoriev I."/>
        </authorList>
    </citation>
    <scope>NUCLEOTIDE SEQUENCE</scope>
    <source>
        <strain evidence="3">CBS 107.79</strain>
    </source>
</reference>
<dbReference type="AlphaFoldDB" id="A0A6A5VDK7"/>
<evidence type="ECO:0000313" key="3">
    <source>
        <dbReference type="EMBL" id="KAF1974898.1"/>
    </source>
</evidence>
<evidence type="ECO:0000256" key="2">
    <source>
        <dbReference type="SAM" id="MobiDB-lite"/>
    </source>
</evidence>
<keyword evidence="4" id="KW-1185">Reference proteome</keyword>
<sequence length="446" mass="50356">MTPEEYEAAQTKLLRYGEAYDANVDKNLPSEPIKNERGAIAKKQPPFRNRPKAYYQAQCSFRGLRTTGSIEDLQNRLRFRDKSEDTAIKREIDKLKRQLANEDKKKASKNEEAWWNSPARTFAERLRKDPRRALKESLEKEDTLKKSFYMGPACDASHAAATELSLCYQVVNAPQKYRTEPGSGPVLLQVIGQIDAVKSQVAKISAETVKESREIEKQRFTALKAEKAAEKSAAKAAKDAEKAKRMNERKHLAAWDPTGQWKIECLELATHPSGPPKELSMEIFRDDYEILEIREEQVQEESRGLSDMDIDGEEYYGPGYVERNSQIVNGQKAELPRFGAVFDFGVVRGIMRIYPTSNKTNERGEFHIKSNKTFALAWLGRESGKNALRLGSDAPVQQITFANRGTTFKGTFDCQFVKPKLVIKGAKVEPGYGTTGSTAQKWAELS</sequence>
<accession>A0A6A5VDK7</accession>